<dbReference type="Proteomes" id="UP000645828">
    <property type="component" value="Unassembled WGS sequence"/>
</dbReference>
<dbReference type="AlphaFoldDB" id="A0A811Z9A8"/>
<evidence type="ECO:0000313" key="1">
    <source>
        <dbReference type="EMBL" id="CAD7685305.1"/>
    </source>
</evidence>
<accession>A0A811Z9A8</accession>
<evidence type="ECO:0000313" key="2">
    <source>
        <dbReference type="Proteomes" id="UP000645828"/>
    </source>
</evidence>
<sequence length="110" mass="12169">MDKSLPPATPFSCDSHILRRTWDEATSYPQNNSRENRKVDGLAQRHIANACPPSREGPRRQTSVVCVPNGLSLGKNTKPDATVLNDLWKLWSVREPGCLGFAFGEGEDTC</sequence>
<protein>
    <submittedName>
        <fullName evidence="1">(raccoon dog) hypothetical protein</fullName>
    </submittedName>
</protein>
<organism evidence="1 2">
    <name type="scientific">Nyctereutes procyonoides</name>
    <name type="common">Raccoon dog</name>
    <name type="synonym">Canis procyonoides</name>
    <dbReference type="NCBI Taxonomy" id="34880"/>
    <lineage>
        <taxon>Eukaryota</taxon>
        <taxon>Metazoa</taxon>
        <taxon>Chordata</taxon>
        <taxon>Craniata</taxon>
        <taxon>Vertebrata</taxon>
        <taxon>Euteleostomi</taxon>
        <taxon>Mammalia</taxon>
        <taxon>Eutheria</taxon>
        <taxon>Laurasiatheria</taxon>
        <taxon>Carnivora</taxon>
        <taxon>Caniformia</taxon>
        <taxon>Canidae</taxon>
        <taxon>Nyctereutes</taxon>
    </lineage>
</organism>
<keyword evidence="2" id="KW-1185">Reference proteome</keyword>
<dbReference type="EMBL" id="CAJHUB010000760">
    <property type="protein sequence ID" value="CAD7685305.1"/>
    <property type="molecule type" value="Genomic_DNA"/>
</dbReference>
<name>A0A811Z9A8_NYCPR</name>
<comment type="caution">
    <text evidence="1">The sequence shown here is derived from an EMBL/GenBank/DDBJ whole genome shotgun (WGS) entry which is preliminary data.</text>
</comment>
<reference evidence="1" key="1">
    <citation type="submission" date="2020-12" db="EMBL/GenBank/DDBJ databases">
        <authorList>
            <consortium name="Molecular Ecology Group"/>
        </authorList>
    </citation>
    <scope>NUCLEOTIDE SEQUENCE</scope>
    <source>
        <strain evidence="1">TBG_1078</strain>
    </source>
</reference>
<proteinExistence type="predicted"/>
<gene>
    <name evidence="1" type="ORF">NYPRO_LOCUS18098</name>
</gene>